<dbReference type="EMBL" id="GGFK01014835">
    <property type="protein sequence ID" value="MBW48156.1"/>
    <property type="molecule type" value="Transcribed_RNA"/>
</dbReference>
<sequence length="72" mass="8351">MYRFWRSTSWAVCLMSSTKALMSSGCSSFSSTISGTSGSAAPTFWLPFLCIRKDFILCFSFFIRRFCRWMCR</sequence>
<keyword evidence="1" id="KW-0732">Signal</keyword>
<organism evidence="2">
    <name type="scientific">Anopheles triannulatus</name>
    <dbReference type="NCBI Taxonomy" id="58253"/>
    <lineage>
        <taxon>Eukaryota</taxon>
        <taxon>Metazoa</taxon>
        <taxon>Ecdysozoa</taxon>
        <taxon>Arthropoda</taxon>
        <taxon>Hexapoda</taxon>
        <taxon>Insecta</taxon>
        <taxon>Pterygota</taxon>
        <taxon>Neoptera</taxon>
        <taxon>Endopterygota</taxon>
        <taxon>Diptera</taxon>
        <taxon>Nematocera</taxon>
        <taxon>Culicoidea</taxon>
        <taxon>Culicidae</taxon>
        <taxon>Anophelinae</taxon>
        <taxon>Anopheles</taxon>
    </lineage>
</organism>
<evidence type="ECO:0000256" key="1">
    <source>
        <dbReference type="SAM" id="SignalP"/>
    </source>
</evidence>
<name>A0A2M4B539_9DIPT</name>
<feature type="signal peptide" evidence="1">
    <location>
        <begin position="1"/>
        <end position="20"/>
    </location>
</feature>
<dbReference type="AlphaFoldDB" id="A0A2M4B539"/>
<proteinExistence type="predicted"/>
<reference evidence="2" key="1">
    <citation type="submission" date="2018-01" db="EMBL/GenBank/DDBJ databases">
        <title>An insight into the sialome of Amazonian anophelines.</title>
        <authorList>
            <person name="Ribeiro J.M."/>
            <person name="Scarpassa V."/>
            <person name="Calvo E."/>
        </authorList>
    </citation>
    <scope>NUCLEOTIDE SEQUENCE</scope>
    <source>
        <tissue evidence="2">Salivary glands</tissue>
    </source>
</reference>
<feature type="chain" id="PRO_5014798585" evidence="1">
    <location>
        <begin position="21"/>
        <end position="72"/>
    </location>
</feature>
<accession>A0A2M4B539</accession>
<protein>
    <submittedName>
        <fullName evidence="2">Putative secreted protein</fullName>
    </submittedName>
</protein>
<evidence type="ECO:0000313" key="2">
    <source>
        <dbReference type="EMBL" id="MBW48156.1"/>
    </source>
</evidence>